<feature type="domain" description="PAZ" evidence="3">
    <location>
        <begin position="206"/>
        <end position="327"/>
    </location>
</feature>
<dbReference type="InterPro" id="IPR036397">
    <property type="entry name" value="RNaseH_sf"/>
</dbReference>
<protein>
    <submittedName>
        <fullName evidence="5">1973_t:CDS:1</fullName>
    </submittedName>
</protein>
<dbReference type="Pfam" id="PF08699">
    <property type="entry name" value="ArgoL1"/>
    <property type="match status" value="1"/>
</dbReference>
<dbReference type="OrthoDB" id="2429010at2759"/>
<feature type="domain" description="Piwi" evidence="4">
    <location>
        <begin position="514"/>
        <end position="823"/>
    </location>
</feature>
<dbReference type="InterPro" id="IPR012337">
    <property type="entry name" value="RNaseH-like_sf"/>
</dbReference>
<sequence>MSRPTEPSTAGKQCKVKVNYVEVKKFDYPKIYIYTIQVSKKGRPAPKKYHDMVIAEILKAKKFGNNSFPAYYGDNLYSRSDILNGLNYKRVDIKVDGETLTVTVNHIGEINLKDINLDSNIPWDESIQSTLTVLNAYVNTKARLNPKNLSLGSKSNAIFRPQPNMREFLIQGVELIHGFFQSVRPGWDKLFINIDTCHTTFYPYGNLYDILPKFLKESSRQSERTNKDLDKGLSFKDIRNLSYRLKGIKFLTDYNMRKYTIESISMESSNDLKFENEEGKKLSVSDYFRASGTPLSHPKLPCVVVVKKSKGARRVLYFPIEVCKIIPGQRFIAEDLSGSQRSEMIRVTSTDPKTRFENIERSLREIFDHGSNEYLSSIGLKSDPKLVEIISRIIDGPGMVASGVDGKEAKIIPKLGVWEVAKFKKGASLHNWSVVVFDDPEKLTRSHVKDAIEKFIEVLTEKGINVTNKKPAISYAQITDKFKETGDFESKDVENAIEVGVKNSAIRRDKGLQLVLCILNKKSDTREGIYSMIKRFGLLKHGVLTQCLQASNLDASVYQKLVPKLNTKLGGTNSSLAAGEINFKSNKTAMIIGADVYHPGRKEKEQGYPSVAAVCASMDPDAARYVARYRLNNFLKNETIEGLVEVVKELLEEFEIRNGYLPDHIIFYRDGVAEVQFEKIMKEEIQLLKGFLKSSYEKKGLKEPRITLLICQKRHHMRSVPVNKEEAHPKTGNCLTGTIIDSFIVMKNEFSFYLLSQATVPRGTARSTYYRIILNEGDFSAEEIQKLTYNLCFLSARCDMSISQTAPGCYAHLIANQARYLVDFEKYSIYGNERASIFLFAWDLLFRCHEEVKEPKVILITGASSGIGKAIALEYAKPGITLGLLARSKERLDAVAKQCEDKGAKSEILCVDISDTIKLIEVLVSFDEQHQIDLLFANAALTRGTMEDEDATEWEDLWKQIIDVNYSGNVCTVMTLYKRMKERNSGQIAITSSIQGFFGFPQGCWYNSTKSALNSFARDLRYVAEPHNIRVSLIVPGTITTNMTSNKRFNLNRFILHDPTKLAKSIRMQLELNIFCISWPFIQMLFAWVLSTFPPRIWILTSWIYGKIIEKCFKITDYS</sequence>
<dbReference type="SUPFAM" id="SSF51735">
    <property type="entry name" value="NAD(P)-binding Rossmann-fold domains"/>
    <property type="match status" value="1"/>
</dbReference>
<dbReference type="SMART" id="SM01163">
    <property type="entry name" value="DUF1785"/>
    <property type="match status" value="1"/>
</dbReference>
<dbReference type="Pfam" id="PF16487">
    <property type="entry name" value="ArgoMid"/>
    <property type="match status" value="1"/>
</dbReference>
<keyword evidence="6" id="KW-1185">Reference proteome</keyword>
<dbReference type="PRINTS" id="PR00081">
    <property type="entry name" value="GDHRDH"/>
</dbReference>
<reference evidence="5" key="1">
    <citation type="submission" date="2021-06" db="EMBL/GenBank/DDBJ databases">
        <authorList>
            <person name="Kallberg Y."/>
            <person name="Tangrot J."/>
            <person name="Rosling A."/>
        </authorList>
    </citation>
    <scope>NUCLEOTIDE SEQUENCE</scope>
    <source>
        <strain evidence="5">CL551</strain>
    </source>
</reference>
<comment type="caution">
    <text evidence="5">The sequence shown here is derived from an EMBL/GenBank/DDBJ whole genome shotgun (WGS) entry which is preliminary data.</text>
</comment>
<evidence type="ECO:0000313" key="6">
    <source>
        <dbReference type="Proteomes" id="UP000789342"/>
    </source>
</evidence>
<dbReference type="EMBL" id="CAJVPV010001665">
    <property type="protein sequence ID" value="CAG8504291.1"/>
    <property type="molecule type" value="Genomic_DNA"/>
</dbReference>
<comment type="similarity">
    <text evidence="2">Belongs to the argonaute family.</text>
</comment>
<dbReference type="InterPro" id="IPR002347">
    <property type="entry name" value="SDR_fam"/>
</dbReference>
<evidence type="ECO:0000313" key="5">
    <source>
        <dbReference type="EMBL" id="CAG8504291.1"/>
    </source>
</evidence>
<dbReference type="InterPro" id="IPR036291">
    <property type="entry name" value="NAD(P)-bd_dom_sf"/>
</dbReference>
<evidence type="ECO:0000259" key="3">
    <source>
        <dbReference type="PROSITE" id="PS50821"/>
    </source>
</evidence>
<dbReference type="InterPro" id="IPR003100">
    <property type="entry name" value="PAZ_dom"/>
</dbReference>
<dbReference type="SMART" id="SM00949">
    <property type="entry name" value="PAZ"/>
    <property type="match status" value="1"/>
</dbReference>
<name>A0A9N8ZRE7_9GLOM</name>
<dbReference type="Gene3D" id="3.40.50.2300">
    <property type="match status" value="1"/>
</dbReference>
<dbReference type="InterPro" id="IPR014811">
    <property type="entry name" value="ArgoL1"/>
</dbReference>
<dbReference type="Pfam" id="PF02171">
    <property type="entry name" value="Piwi"/>
    <property type="match status" value="1"/>
</dbReference>
<dbReference type="CDD" id="cd02846">
    <property type="entry name" value="PAZ_argonaute_like"/>
    <property type="match status" value="1"/>
</dbReference>
<evidence type="ECO:0000259" key="4">
    <source>
        <dbReference type="PROSITE" id="PS50822"/>
    </source>
</evidence>
<dbReference type="Gene3D" id="3.30.420.10">
    <property type="entry name" value="Ribonuclease H-like superfamily/Ribonuclease H"/>
    <property type="match status" value="1"/>
</dbReference>
<dbReference type="PROSITE" id="PS50822">
    <property type="entry name" value="PIWI"/>
    <property type="match status" value="1"/>
</dbReference>
<dbReference type="PROSITE" id="PS50821">
    <property type="entry name" value="PAZ"/>
    <property type="match status" value="1"/>
</dbReference>
<dbReference type="AlphaFoldDB" id="A0A9N8ZRE7"/>
<dbReference type="PANTHER" id="PTHR22891">
    <property type="entry name" value="EUKARYOTIC TRANSLATION INITIATION FACTOR 2C"/>
    <property type="match status" value="1"/>
</dbReference>
<dbReference type="InterPro" id="IPR032473">
    <property type="entry name" value="Argonaute_Mid_dom"/>
</dbReference>
<proteinExistence type="inferred from homology"/>
<dbReference type="Pfam" id="PF00106">
    <property type="entry name" value="adh_short"/>
    <property type="match status" value="1"/>
</dbReference>
<dbReference type="InterPro" id="IPR003165">
    <property type="entry name" value="Piwi"/>
</dbReference>
<dbReference type="PROSITE" id="PS00061">
    <property type="entry name" value="ADH_SHORT"/>
    <property type="match status" value="1"/>
</dbReference>
<organism evidence="5 6">
    <name type="scientific">Acaulospora morrowiae</name>
    <dbReference type="NCBI Taxonomy" id="94023"/>
    <lineage>
        <taxon>Eukaryota</taxon>
        <taxon>Fungi</taxon>
        <taxon>Fungi incertae sedis</taxon>
        <taxon>Mucoromycota</taxon>
        <taxon>Glomeromycotina</taxon>
        <taxon>Glomeromycetes</taxon>
        <taxon>Diversisporales</taxon>
        <taxon>Acaulosporaceae</taxon>
        <taxon>Acaulospora</taxon>
    </lineage>
</organism>
<dbReference type="Gene3D" id="3.40.50.720">
    <property type="entry name" value="NAD(P)-binding Rossmann-like Domain"/>
    <property type="match status" value="1"/>
</dbReference>
<dbReference type="SUPFAM" id="SSF101690">
    <property type="entry name" value="PAZ domain"/>
    <property type="match status" value="1"/>
</dbReference>
<gene>
    <name evidence="5" type="ORF">AMORRO_LOCUS3405</name>
</gene>
<accession>A0A9N8ZRE7</accession>
<dbReference type="InterPro" id="IPR020904">
    <property type="entry name" value="Sc_DH/Rdtase_CS"/>
</dbReference>
<dbReference type="Gene3D" id="2.170.260.10">
    <property type="entry name" value="paz domain"/>
    <property type="match status" value="1"/>
</dbReference>
<evidence type="ECO:0000256" key="1">
    <source>
        <dbReference type="ARBA" id="ARBA00022857"/>
    </source>
</evidence>
<dbReference type="GO" id="GO:0003723">
    <property type="term" value="F:RNA binding"/>
    <property type="evidence" value="ECO:0007669"/>
    <property type="project" value="InterPro"/>
</dbReference>
<dbReference type="InterPro" id="IPR036085">
    <property type="entry name" value="PAZ_dom_sf"/>
</dbReference>
<dbReference type="SUPFAM" id="SSF53098">
    <property type="entry name" value="Ribonuclease H-like"/>
    <property type="match status" value="1"/>
</dbReference>
<dbReference type="Pfam" id="PF02170">
    <property type="entry name" value="PAZ"/>
    <property type="match status" value="1"/>
</dbReference>
<keyword evidence="1" id="KW-0521">NADP</keyword>
<evidence type="ECO:0000256" key="2">
    <source>
        <dbReference type="RuleBase" id="RU361178"/>
    </source>
</evidence>
<dbReference type="Proteomes" id="UP000789342">
    <property type="component" value="Unassembled WGS sequence"/>
</dbReference>
<dbReference type="SMART" id="SM00950">
    <property type="entry name" value="Piwi"/>
    <property type="match status" value="1"/>
</dbReference>